<organism evidence="17">
    <name type="scientific">Schlesneria paludicola</name>
    <dbReference type="NCBI Taxonomy" id="360056"/>
    <lineage>
        <taxon>Bacteria</taxon>
        <taxon>Pseudomonadati</taxon>
        <taxon>Planctomycetota</taxon>
        <taxon>Planctomycetia</taxon>
        <taxon>Planctomycetales</taxon>
        <taxon>Planctomycetaceae</taxon>
        <taxon>Schlesneria</taxon>
    </lineage>
</organism>
<dbReference type="Pfam" id="PF02518">
    <property type="entry name" value="HATPase_c"/>
    <property type="match status" value="1"/>
</dbReference>
<dbReference type="SMART" id="SM00387">
    <property type="entry name" value="HATPase_c"/>
    <property type="match status" value="1"/>
</dbReference>
<evidence type="ECO:0000256" key="9">
    <source>
        <dbReference type="ARBA" id="ARBA00022840"/>
    </source>
</evidence>
<evidence type="ECO:0000256" key="12">
    <source>
        <dbReference type="SAM" id="Coils"/>
    </source>
</evidence>
<dbReference type="InterPro" id="IPR003594">
    <property type="entry name" value="HATPase_dom"/>
</dbReference>
<dbReference type="InterPro" id="IPR000014">
    <property type="entry name" value="PAS"/>
</dbReference>
<dbReference type="SMART" id="SM00304">
    <property type="entry name" value="HAMP"/>
    <property type="match status" value="1"/>
</dbReference>
<keyword evidence="11 13" id="KW-0472">Membrane</keyword>
<dbReference type="CDD" id="cd00075">
    <property type="entry name" value="HATPase"/>
    <property type="match status" value="1"/>
</dbReference>
<dbReference type="AlphaFoldDB" id="A0A7C4LIP6"/>
<dbReference type="GO" id="GO:0004721">
    <property type="term" value="F:phosphoprotein phosphatase activity"/>
    <property type="evidence" value="ECO:0007669"/>
    <property type="project" value="TreeGrafter"/>
</dbReference>
<dbReference type="SUPFAM" id="SSF55785">
    <property type="entry name" value="PYP-like sensor domain (PAS domain)"/>
    <property type="match status" value="1"/>
</dbReference>
<keyword evidence="6" id="KW-0808">Transferase</keyword>
<dbReference type="GO" id="GO:0005524">
    <property type="term" value="F:ATP binding"/>
    <property type="evidence" value="ECO:0007669"/>
    <property type="project" value="UniProtKB-KW"/>
</dbReference>
<feature type="domain" description="Histidine kinase" evidence="14">
    <location>
        <begin position="237"/>
        <end position="455"/>
    </location>
</feature>
<dbReference type="PANTHER" id="PTHR45453:SF1">
    <property type="entry name" value="PHOSPHATE REGULON SENSOR PROTEIN PHOR"/>
    <property type="match status" value="1"/>
</dbReference>
<accession>A0A7C4LIP6</accession>
<dbReference type="CDD" id="cd00130">
    <property type="entry name" value="PAS"/>
    <property type="match status" value="1"/>
</dbReference>
<evidence type="ECO:0000256" key="8">
    <source>
        <dbReference type="ARBA" id="ARBA00022777"/>
    </source>
</evidence>
<name>A0A7C4LIP6_9PLAN</name>
<dbReference type="GO" id="GO:0000155">
    <property type="term" value="F:phosphorelay sensor kinase activity"/>
    <property type="evidence" value="ECO:0007669"/>
    <property type="project" value="InterPro"/>
</dbReference>
<feature type="transmembrane region" description="Helical" evidence="13">
    <location>
        <begin position="36"/>
        <end position="58"/>
    </location>
</feature>
<feature type="coiled-coil region" evidence="12">
    <location>
        <begin position="89"/>
        <end position="123"/>
    </location>
</feature>
<keyword evidence="5" id="KW-0597">Phosphoprotein</keyword>
<dbReference type="SMART" id="SM00091">
    <property type="entry name" value="PAS"/>
    <property type="match status" value="1"/>
</dbReference>
<dbReference type="InterPro" id="IPR004358">
    <property type="entry name" value="Sig_transdc_His_kin-like_C"/>
</dbReference>
<comment type="caution">
    <text evidence="17">The sequence shown here is derived from an EMBL/GenBank/DDBJ whole genome shotgun (WGS) entry which is preliminary data.</text>
</comment>
<dbReference type="InterPro" id="IPR050351">
    <property type="entry name" value="BphY/WalK/GraS-like"/>
</dbReference>
<dbReference type="Pfam" id="PF00672">
    <property type="entry name" value="HAMP"/>
    <property type="match status" value="1"/>
</dbReference>
<dbReference type="GO" id="GO:0016036">
    <property type="term" value="P:cellular response to phosphate starvation"/>
    <property type="evidence" value="ECO:0007669"/>
    <property type="project" value="TreeGrafter"/>
</dbReference>
<proteinExistence type="predicted"/>
<evidence type="ECO:0000256" key="13">
    <source>
        <dbReference type="SAM" id="Phobius"/>
    </source>
</evidence>
<dbReference type="SUPFAM" id="SSF47384">
    <property type="entry name" value="Homodimeric domain of signal transducing histidine kinase"/>
    <property type="match status" value="1"/>
</dbReference>
<dbReference type="PROSITE" id="PS50112">
    <property type="entry name" value="PAS"/>
    <property type="match status" value="1"/>
</dbReference>
<dbReference type="Pfam" id="PF08448">
    <property type="entry name" value="PAS_4"/>
    <property type="match status" value="1"/>
</dbReference>
<dbReference type="InterPro" id="IPR005467">
    <property type="entry name" value="His_kinase_dom"/>
</dbReference>
<dbReference type="SUPFAM" id="SSF158472">
    <property type="entry name" value="HAMP domain-like"/>
    <property type="match status" value="1"/>
</dbReference>
<keyword evidence="4" id="KW-1003">Cell membrane</keyword>
<dbReference type="InterPro" id="IPR036097">
    <property type="entry name" value="HisK_dim/P_sf"/>
</dbReference>
<evidence type="ECO:0000313" key="17">
    <source>
        <dbReference type="EMBL" id="HGT38032.1"/>
    </source>
</evidence>
<dbReference type="SMART" id="SM00388">
    <property type="entry name" value="HisKA"/>
    <property type="match status" value="1"/>
</dbReference>
<dbReference type="Gene3D" id="1.10.287.130">
    <property type="match status" value="1"/>
</dbReference>
<keyword evidence="13" id="KW-0812">Transmembrane</keyword>
<dbReference type="Gene3D" id="3.30.565.10">
    <property type="entry name" value="Histidine kinase-like ATPase, C-terminal domain"/>
    <property type="match status" value="1"/>
</dbReference>
<keyword evidence="12" id="KW-0175">Coiled coil</keyword>
<feature type="domain" description="PAS" evidence="15">
    <location>
        <begin position="116"/>
        <end position="167"/>
    </location>
</feature>
<evidence type="ECO:0000256" key="3">
    <source>
        <dbReference type="ARBA" id="ARBA00012438"/>
    </source>
</evidence>
<comment type="catalytic activity">
    <reaction evidence="1">
        <text>ATP + protein L-histidine = ADP + protein N-phospho-L-histidine.</text>
        <dbReference type="EC" id="2.7.13.3"/>
    </reaction>
</comment>
<evidence type="ECO:0000256" key="7">
    <source>
        <dbReference type="ARBA" id="ARBA00022741"/>
    </source>
</evidence>
<dbReference type="FunFam" id="1.10.287.130:FF:000008">
    <property type="entry name" value="Two-component sensor histidine kinase"/>
    <property type="match status" value="1"/>
</dbReference>
<dbReference type="FunFam" id="3.30.565.10:FF:000023">
    <property type="entry name" value="PAS domain-containing sensor histidine kinase"/>
    <property type="match status" value="1"/>
</dbReference>
<evidence type="ECO:0000259" key="14">
    <source>
        <dbReference type="PROSITE" id="PS50109"/>
    </source>
</evidence>
<evidence type="ECO:0000256" key="11">
    <source>
        <dbReference type="ARBA" id="ARBA00023136"/>
    </source>
</evidence>
<dbReference type="EC" id="2.7.13.3" evidence="3"/>
<evidence type="ECO:0000259" key="16">
    <source>
        <dbReference type="PROSITE" id="PS50885"/>
    </source>
</evidence>
<evidence type="ECO:0000259" key="15">
    <source>
        <dbReference type="PROSITE" id="PS50112"/>
    </source>
</evidence>
<evidence type="ECO:0000256" key="4">
    <source>
        <dbReference type="ARBA" id="ARBA00022475"/>
    </source>
</evidence>
<dbReference type="PANTHER" id="PTHR45453">
    <property type="entry name" value="PHOSPHATE REGULON SENSOR PROTEIN PHOR"/>
    <property type="match status" value="1"/>
</dbReference>
<reference evidence="17" key="1">
    <citation type="journal article" date="2020" name="mSystems">
        <title>Genome- and Community-Level Interaction Insights into Carbon Utilization and Element Cycling Functions of Hydrothermarchaeota in Hydrothermal Sediment.</title>
        <authorList>
            <person name="Zhou Z."/>
            <person name="Liu Y."/>
            <person name="Xu W."/>
            <person name="Pan J."/>
            <person name="Luo Z.H."/>
            <person name="Li M."/>
        </authorList>
    </citation>
    <scope>NUCLEOTIDE SEQUENCE [LARGE SCALE GENOMIC DNA]</scope>
    <source>
        <strain evidence="17">SpSt-508</strain>
    </source>
</reference>
<evidence type="ECO:0000256" key="5">
    <source>
        <dbReference type="ARBA" id="ARBA00022553"/>
    </source>
</evidence>
<evidence type="ECO:0000256" key="2">
    <source>
        <dbReference type="ARBA" id="ARBA00004236"/>
    </source>
</evidence>
<comment type="subcellular location">
    <subcellularLocation>
        <location evidence="2">Cell membrane</location>
    </subcellularLocation>
</comment>
<dbReference type="SUPFAM" id="SSF55874">
    <property type="entry name" value="ATPase domain of HSP90 chaperone/DNA topoisomerase II/histidine kinase"/>
    <property type="match status" value="1"/>
</dbReference>
<dbReference type="InterPro" id="IPR003660">
    <property type="entry name" value="HAMP_dom"/>
</dbReference>
<dbReference type="EMBL" id="DSVQ01000005">
    <property type="protein sequence ID" value="HGT38032.1"/>
    <property type="molecule type" value="Genomic_DNA"/>
</dbReference>
<dbReference type="NCBIfam" id="TIGR00229">
    <property type="entry name" value="sensory_box"/>
    <property type="match status" value="1"/>
</dbReference>
<gene>
    <name evidence="17" type="ORF">ENS64_02000</name>
</gene>
<dbReference type="Pfam" id="PF00512">
    <property type="entry name" value="HisKA"/>
    <property type="match status" value="1"/>
</dbReference>
<dbReference type="InterPro" id="IPR036890">
    <property type="entry name" value="HATPase_C_sf"/>
</dbReference>
<dbReference type="Gene3D" id="6.10.340.10">
    <property type="match status" value="1"/>
</dbReference>
<dbReference type="PRINTS" id="PR00344">
    <property type="entry name" value="BCTRLSENSOR"/>
</dbReference>
<dbReference type="GO" id="GO:0005886">
    <property type="term" value="C:plasma membrane"/>
    <property type="evidence" value="ECO:0007669"/>
    <property type="project" value="UniProtKB-SubCell"/>
</dbReference>
<feature type="domain" description="HAMP" evidence="16">
    <location>
        <begin position="52"/>
        <end position="104"/>
    </location>
</feature>
<dbReference type="PROSITE" id="PS50109">
    <property type="entry name" value="HIS_KIN"/>
    <property type="match status" value="1"/>
</dbReference>
<dbReference type="PROSITE" id="PS50885">
    <property type="entry name" value="HAMP"/>
    <property type="match status" value="1"/>
</dbReference>
<dbReference type="InterPro" id="IPR003661">
    <property type="entry name" value="HisK_dim/P_dom"/>
</dbReference>
<keyword evidence="8" id="KW-0418">Kinase</keyword>
<keyword evidence="10" id="KW-0902">Two-component regulatory system</keyword>
<keyword evidence="9" id="KW-0067">ATP-binding</keyword>
<evidence type="ECO:0000256" key="10">
    <source>
        <dbReference type="ARBA" id="ARBA00023012"/>
    </source>
</evidence>
<evidence type="ECO:0000256" key="1">
    <source>
        <dbReference type="ARBA" id="ARBA00000085"/>
    </source>
</evidence>
<evidence type="ECO:0000256" key="6">
    <source>
        <dbReference type="ARBA" id="ARBA00022679"/>
    </source>
</evidence>
<protein>
    <recommendedName>
        <fullName evidence="3">histidine kinase</fullName>
        <ecNumber evidence="3">2.7.13.3</ecNumber>
    </recommendedName>
</protein>
<dbReference type="InterPro" id="IPR035965">
    <property type="entry name" value="PAS-like_dom_sf"/>
</dbReference>
<dbReference type="CDD" id="cd06225">
    <property type="entry name" value="HAMP"/>
    <property type="match status" value="1"/>
</dbReference>
<sequence length="476" mass="52230">MLSALLLRRLLAIQVVLTLAAAYVFGAEGWQEWALAGLLVLFGVAVTYWAVFQIIGPLETLTQAAQRMAGGETPSELAIRSRNEIGTLAAAFNSMNRQLTARFRDLEEQRTRVEQSHARLETVLGAMLEGVMAVDAEEGILFANHAALSLLDLNPAMMVGRPIWEVVRQAELVKLVRRALAGEQPPRMEIEVARTQVTVAATASPLPGQPVPGAVLVLHDVTELRRLERLRREFVQNVSHELKTPLSSIAAYADTLLEGALDDPQCRRQFVERISEQTERLHTLILDLLALGRLEAEEAVFELKAVDVNRIVAASVDAHLAVAQTKRLKLLKEGPSEPVYGIAEDEGLRIIIDNLLDNAINYTLEGGRIIVRWWSEREAVVIEVQDTGVGIAKEHQTRIFERFYRIDKARSRELGGTGLGLAIVKHLCQAFGGSVQVRSQLGQGSTFTVKLRGASADADLLPPPSRLSTAPLLPAS</sequence>
<dbReference type="InterPro" id="IPR013656">
    <property type="entry name" value="PAS_4"/>
</dbReference>
<keyword evidence="7" id="KW-0547">Nucleotide-binding</keyword>
<dbReference type="CDD" id="cd00082">
    <property type="entry name" value="HisKA"/>
    <property type="match status" value="1"/>
</dbReference>
<dbReference type="Gene3D" id="3.30.450.20">
    <property type="entry name" value="PAS domain"/>
    <property type="match status" value="1"/>
</dbReference>
<keyword evidence="13" id="KW-1133">Transmembrane helix</keyword>